<evidence type="ECO:0000313" key="3">
    <source>
        <dbReference type="EMBL" id="KAJ9618530.1"/>
    </source>
</evidence>
<keyword evidence="2" id="KW-1133">Transmembrane helix</keyword>
<feature type="region of interest" description="Disordered" evidence="1">
    <location>
        <begin position="215"/>
        <end position="240"/>
    </location>
</feature>
<keyword evidence="2" id="KW-0812">Transmembrane</keyword>
<dbReference type="EMBL" id="JAPDRN010000141">
    <property type="protein sequence ID" value="KAJ9618530.1"/>
    <property type="molecule type" value="Genomic_DNA"/>
</dbReference>
<keyword evidence="2" id="KW-0472">Membrane</keyword>
<feature type="compositionally biased region" description="Basic and acidic residues" evidence="1">
    <location>
        <begin position="122"/>
        <end position="135"/>
    </location>
</feature>
<feature type="region of interest" description="Disordered" evidence="1">
    <location>
        <begin position="113"/>
        <end position="135"/>
    </location>
</feature>
<keyword evidence="4" id="KW-1185">Reference proteome</keyword>
<accession>A0AA39CRR5</accession>
<feature type="region of interest" description="Disordered" evidence="1">
    <location>
        <begin position="855"/>
        <end position="878"/>
    </location>
</feature>
<feature type="region of interest" description="Disordered" evidence="1">
    <location>
        <begin position="158"/>
        <end position="184"/>
    </location>
</feature>
<comment type="caution">
    <text evidence="3">The sequence shown here is derived from an EMBL/GenBank/DDBJ whole genome shotgun (WGS) entry which is preliminary data.</text>
</comment>
<proteinExistence type="predicted"/>
<evidence type="ECO:0000313" key="4">
    <source>
        <dbReference type="Proteomes" id="UP001172681"/>
    </source>
</evidence>
<feature type="compositionally biased region" description="Polar residues" evidence="1">
    <location>
        <begin position="158"/>
        <end position="170"/>
    </location>
</feature>
<name>A0AA39CRR5_9EURO</name>
<sequence>MISPTPIVPSKNALRALRRLALSPPAVVVVGAVGSLCGAAVVHCEIRRQLILAERIIETKKVLRSLTNGSPADRLKEMFEAAERGEDVTSPEWRAKRRRREIGRRSFSTISRTTTFCGNDDGGGKEDSIPREEDHKISCTQKRIVPRYHPVPRIKESISNPKTHFTTSGSRIHRGKHVWQSRDKREPSFAEFRFSSQSTNIGSLSNRRLPAHHHYNTSRQKQTNDAYIPHGSSDQNFTDRSIQGRAMRTTLMEEDPVILSERAHDDESTMPLLDAGLKTRTSLAEDNIVTSLPFRPLSTSPHQSSTKAGGRSIFRELLVAPEPTSSNQSYKQSTSKDLKDYARKDLPWPNSRPSWSSWMMNKSTTAQTHTALDNEFCSYRRNAQQYGPHWPKRSRVFESPRLETGIDELEFIPYSIRSHFTKNVNPRIYLELQNFIRPKKLTLTYEERLRRWSAAMRYYTQHNAPNWAMAEAIFYSWRFSFRPDDLICAPVMKLISYLLATAPTSERLQEIFFPSSVPGRHKDHLYSLAPRYLAIFCEDHDEKSCVAELAKIHRLAQRSKLSHKDQAFVPVLRKALRKQDPGQRDDLIDAVIAVYGENVRPYILSQCALLYTSSGDWIDVEEMLSQIHTTGHSRTRVYQFSSLFNDILRRYLETNSASQGFEFLIGGIKDAGLVPLHGISTTIICALVKEKRFSLVGEWVRIVRETFPRCKLGFDMDTDAWKLGQALRTTGATCQQVAEVCRGISLGCRDDPFSPVLKDFVKEIMKRDVTERFQTLAEHRPSLAALDNYLQSVPLSQLIDVASRICTSQRLLVGDGDVFDGLIQDLASQLNGIDEIKSIFAGDFSLAQLKPPGAYQPDMSSSGPLLSKDSWSSSSTPETQTMVSELVERAELSDIVYIQEIVAEHYDLQKDDNHPVNHLLLERLLVRLSSNRPCDALGLVESVYARNYIQCVSGKGLGNDIFLKWLELVEEVGDTSSASEVLWAILDSSSQLEWSFDFTTLVDIVGRKFMGSCPPKGEPQDVTYLVDRIQRLKETLQDSKPVHDDFRFPPWREWEENFRDNFSLTKRVSSEMDKEEMLEEQLS</sequence>
<reference evidence="3" key="1">
    <citation type="submission" date="2022-10" db="EMBL/GenBank/DDBJ databases">
        <title>Culturing micro-colonial fungi from biological soil crusts in the Mojave desert and describing Neophaeococcomyces mojavensis, and introducing the new genera and species Taxawa tesnikishii.</title>
        <authorList>
            <person name="Kurbessoian T."/>
            <person name="Stajich J.E."/>
        </authorList>
    </citation>
    <scope>NUCLEOTIDE SEQUENCE</scope>
    <source>
        <strain evidence="3">TK_35</strain>
    </source>
</reference>
<feature type="compositionally biased region" description="Low complexity" evidence="1">
    <location>
        <begin position="860"/>
        <end position="875"/>
    </location>
</feature>
<evidence type="ECO:0000256" key="1">
    <source>
        <dbReference type="SAM" id="MobiDB-lite"/>
    </source>
</evidence>
<organism evidence="3 4">
    <name type="scientific">Knufia peltigerae</name>
    <dbReference type="NCBI Taxonomy" id="1002370"/>
    <lineage>
        <taxon>Eukaryota</taxon>
        <taxon>Fungi</taxon>
        <taxon>Dikarya</taxon>
        <taxon>Ascomycota</taxon>
        <taxon>Pezizomycotina</taxon>
        <taxon>Eurotiomycetes</taxon>
        <taxon>Chaetothyriomycetidae</taxon>
        <taxon>Chaetothyriales</taxon>
        <taxon>Trichomeriaceae</taxon>
        <taxon>Knufia</taxon>
    </lineage>
</organism>
<evidence type="ECO:0000256" key="2">
    <source>
        <dbReference type="SAM" id="Phobius"/>
    </source>
</evidence>
<protein>
    <submittedName>
        <fullName evidence="3">Uncharacterized protein</fullName>
    </submittedName>
</protein>
<dbReference type="Proteomes" id="UP001172681">
    <property type="component" value="Unassembled WGS sequence"/>
</dbReference>
<feature type="transmembrane region" description="Helical" evidence="2">
    <location>
        <begin position="20"/>
        <end position="42"/>
    </location>
</feature>
<dbReference type="AlphaFoldDB" id="A0AA39CRR5"/>
<gene>
    <name evidence="3" type="ORF">H2204_013014</name>
</gene>